<dbReference type="AGR" id="WB:WBGene00202502"/>
<dbReference type="PaxDb" id="6239-F41B5.12"/>
<dbReference type="CTD" id="13211880"/>
<dbReference type="Bgee" id="WBGene00202502">
    <property type="expression patterns" value="Expressed in larva"/>
</dbReference>
<dbReference type="KEGG" id="cel:CELE_F41B5.12"/>
<dbReference type="FunCoup" id="E3CTG7">
    <property type="interactions" value="173"/>
</dbReference>
<sequence>MSILTLFPILTYFIKSAEGCMRMVPPDDAYISTTMSPEEMPTTMAMESTTEKVCLDTKNSPCGKLENKFILNGVKVEYVERNGCTVPRCPNMLLPSVFFVNSKSEIPIIDPLKPSFTIRVLPPLKYAELEASSFTEYYGLSCEGSAWTISNYPHGTTTPTNGVAAGRDGSTDGKKSPIDFIGW</sequence>
<keyword evidence="4" id="KW-1185">Reference proteome</keyword>
<dbReference type="HOGENOM" id="CLU_105165_0_0_1"/>
<dbReference type="AlphaFoldDB" id="E3CTG7"/>
<name>E3CTG7_CAEEL</name>
<evidence type="ECO:0000313" key="4">
    <source>
        <dbReference type="Proteomes" id="UP000001940"/>
    </source>
</evidence>
<gene>
    <name evidence="3" type="ORF">CELE_F41B5.12</name>
    <name evidence="3 5" type="ORF">F41B5.12</name>
</gene>
<dbReference type="InParanoid" id="E3CTG7"/>
<evidence type="ECO:0000313" key="3">
    <source>
        <dbReference type="EMBL" id="CCD70994.2"/>
    </source>
</evidence>
<dbReference type="GeneID" id="13211880"/>
<proteinExistence type="predicted"/>
<dbReference type="Proteomes" id="UP000001940">
    <property type="component" value="Chromosome V"/>
</dbReference>
<keyword evidence="2" id="KW-0732">Signal</keyword>
<feature type="region of interest" description="Disordered" evidence="1">
    <location>
        <begin position="159"/>
        <end position="183"/>
    </location>
</feature>
<dbReference type="EMBL" id="BX284605">
    <property type="protein sequence ID" value="CCD70994.2"/>
    <property type="molecule type" value="Genomic_DNA"/>
</dbReference>
<evidence type="ECO:0000313" key="5">
    <source>
        <dbReference type="WormBase" id="F41B5.12a"/>
    </source>
</evidence>
<dbReference type="Pfam" id="PF02343">
    <property type="entry name" value="TRA-1_regulated"/>
    <property type="match status" value="1"/>
</dbReference>
<feature type="signal peptide" evidence="2">
    <location>
        <begin position="1"/>
        <end position="19"/>
    </location>
</feature>
<evidence type="ECO:0000256" key="1">
    <source>
        <dbReference type="SAM" id="MobiDB-lite"/>
    </source>
</evidence>
<organism evidence="3 4">
    <name type="scientific">Caenorhabditis elegans</name>
    <dbReference type="NCBI Taxonomy" id="6239"/>
    <lineage>
        <taxon>Eukaryota</taxon>
        <taxon>Metazoa</taxon>
        <taxon>Ecdysozoa</taxon>
        <taxon>Nematoda</taxon>
        <taxon>Chromadorea</taxon>
        <taxon>Rhabditida</taxon>
        <taxon>Rhabditina</taxon>
        <taxon>Rhabditomorpha</taxon>
        <taxon>Rhabditoidea</taxon>
        <taxon>Rhabditidae</taxon>
        <taxon>Peloderinae</taxon>
        <taxon>Caenorhabditis</taxon>
    </lineage>
</organism>
<dbReference type="WormBase" id="F41B5.12a">
    <property type="protein sequence ID" value="CE47681"/>
    <property type="gene ID" value="WBGene00202502"/>
</dbReference>
<reference evidence="3 4" key="1">
    <citation type="journal article" date="1998" name="Science">
        <title>Genome sequence of the nematode C. elegans: a platform for investigating biology.</title>
        <authorList>
            <consortium name="The C. elegans sequencing consortium"/>
            <person name="Sulson J.E."/>
            <person name="Waterston R."/>
        </authorList>
    </citation>
    <scope>NUCLEOTIDE SEQUENCE [LARGE SCALE GENOMIC DNA]</scope>
    <source>
        <strain evidence="3 4">Bristol N2</strain>
    </source>
</reference>
<dbReference type="InterPro" id="IPR003326">
    <property type="entry name" value="TRA-1_regulated"/>
</dbReference>
<dbReference type="PhylomeDB" id="E3CTG7"/>
<feature type="chain" id="PRO_5003167834" evidence="2">
    <location>
        <begin position="20"/>
        <end position="183"/>
    </location>
</feature>
<dbReference type="ExpressionAtlas" id="E3CTG7">
    <property type="expression patterns" value="baseline"/>
</dbReference>
<evidence type="ECO:0000256" key="2">
    <source>
        <dbReference type="SAM" id="SignalP"/>
    </source>
</evidence>
<accession>E3CTG7</accession>
<protein>
    <submittedName>
        <fullName evidence="3">Secreted protein</fullName>
    </submittedName>
</protein>
<dbReference type="RefSeq" id="NP_001256011.2">
    <property type="nucleotide sequence ID" value="NM_001269082.2"/>
</dbReference>